<dbReference type="InterPro" id="IPR032299">
    <property type="entry name" value="DUF4843"/>
</dbReference>
<dbReference type="EMBL" id="LVXG01000056">
    <property type="protein sequence ID" value="OQP42826.1"/>
    <property type="molecule type" value="Genomic_DNA"/>
</dbReference>
<keyword evidence="2" id="KW-1185">Reference proteome</keyword>
<protein>
    <recommendedName>
        <fullName evidence="3">DUF4843 domain-containing protein</fullName>
    </recommendedName>
</protein>
<name>A0A1V9E9P8_9BACT</name>
<gene>
    <name evidence="1" type="ORF">A4H97_11750</name>
</gene>
<dbReference type="STRING" id="354355.SAMN05660816_03016"/>
<evidence type="ECO:0000313" key="1">
    <source>
        <dbReference type="EMBL" id="OQP42826.1"/>
    </source>
</evidence>
<dbReference type="RefSeq" id="WP_081203241.1">
    <property type="nucleotide sequence ID" value="NZ_FOCZ01000005.1"/>
</dbReference>
<evidence type="ECO:0000313" key="2">
    <source>
        <dbReference type="Proteomes" id="UP000192610"/>
    </source>
</evidence>
<proteinExistence type="predicted"/>
<dbReference type="Pfam" id="PF16132">
    <property type="entry name" value="DUF4843"/>
    <property type="match status" value="1"/>
</dbReference>
<dbReference type="AlphaFoldDB" id="A0A1V9E9P8"/>
<dbReference type="Proteomes" id="UP000192610">
    <property type="component" value="Unassembled WGS sequence"/>
</dbReference>
<dbReference type="PROSITE" id="PS51257">
    <property type="entry name" value="PROKAR_LIPOPROTEIN"/>
    <property type="match status" value="1"/>
</dbReference>
<dbReference type="OrthoDB" id="1094829at2"/>
<evidence type="ECO:0008006" key="3">
    <source>
        <dbReference type="Google" id="ProtNLM"/>
    </source>
</evidence>
<accession>A0A1V9E9P8</accession>
<organism evidence="1 2">
    <name type="scientific">Niastella yeongjuensis</name>
    <dbReference type="NCBI Taxonomy" id="354355"/>
    <lineage>
        <taxon>Bacteria</taxon>
        <taxon>Pseudomonadati</taxon>
        <taxon>Bacteroidota</taxon>
        <taxon>Chitinophagia</taxon>
        <taxon>Chitinophagales</taxon>
        <taxon>Chitinophagaceae</taxon>
        <taxon>Niastella</taxon>
    </lineage>
</organism>
<reference evidence="2" key="1">
    <citation type="submission" date="2016-04" db="EMBL/GenBank/DDBJ databases">
        <authorList>
            <person name="Chen L."/>
            <person name="Zhuang W."/>
            <person name="Wang G."/>
        </authorList>
    </citation>
    <scope>NUCLEOTIDE SEQUENCE [LARGE SCALE GENOMIC DNA]</scope>
    <source>
        <strain evidence="2">17621</strain>
    </source>
</reference>
<sequence>MKKIWILLLAAVVLITACQKKEIKGFQGTANIVFAVNSQDSVLYTFALHPERTKDTVWVPVNISGERSDKDRAFSITIVDSATTAVVGKHFDALKDQYVIPANAGSMWLPIIIYNTDPLLEQRALNLVLRLVPTADFNTEIKDVSTVRVVFSNRFEKPAWWFRTPGGPYSIVKHKLFRLAATTDEVSTKSENAPIWIYYTARLSALLTSPDTWIANNPDKGYDMKLNADSSGNKIFYEIASPNISFRYEKDPSSGEFYFIDENNGQVK</sequence>
<comment type="caution">
    <text evidence="1">The sequence shown here is derived from an EMBL/GenBank/DDBJ whole genome shotgun (WGS) entry which is preliminary data.</text>
</comment>